<comment type="catalytic activity">
    <reaction evidence="13">
        <text>octanoyl-CoA + H2O = octanoate + CoA + H(+)</text>
        <dbReference type="Rhea" id="RHEA:30143"/>
        <dbReference type="ChEBI" id="CHEBI:15377"/>
        <dbReference type="ChEBI" id="CHEBI:15378"/>
        <dbReference type="ChEBI" id="CHEBI:25646"/>
        <dbReference type="ChEBI" id="CHEBI:57287"/>
        <dbReference type="ChEBI" id="CHEBI:57386"/>
    </reaction>
    <physiologicalReaction direction="left-to-right" evidence="13">
        <dbReference type="Rhea" id="RHEA:30144"/>
    </physiologicalReaction>
</comment>
<evidence type="ECO:0000256" key="20">
    <source>
        <dbReference type="ARBA" id="ARBA00067273"/>
    </source>
</evidence>
<evidence type="ECO:0000256" key="14">
    <source>
        <dbReference type="ARBA" id="ARBA00047969"/>
    </source>
</evidence>
<dbReference type="InterPro" id="IPR006683">
    <property type="entry name" value="Thioestr_dom"/>
</dbReference>
<evidence type="ECO:0000256" key="13">
    <source>
        <dbReference type="ARBA" id="ARBA00047588"/>
    </source>
</evidence>
<evidence type="ECO:0000256" key="2">
    <source>
        <dbReference type="ARBA" id="ARBA00004173"/>
    </source>
</evidence>
<sequence>MAGKYLQAANQFIKMCAASSRFDKACGAGNCRPVIAEEGRLKVEFEVQKEMTNPLGTLHGGCTATLIDVYTTGALLLTERAQPGVTVDLHVSYLAAAKIGETVVLDSTVTKQGNRLAFTKAELYRKHDNVLIATGLHTKAFPKTK</sequence>
<dbReference type="PANTHER" id="PTHR21660:SF59">
    <property type="entry name" value="THIOESTERASE DOMAIN-CONTAINING PROTEIN"/>
    <property type="match status" value="1"/>
</dbReference>
<evidence type="ECO:0000256" key="10">
    <source>
        <dbReference type="ARBA" id="ARBA00023128"/>
    </source>
</evidence>
<dbReference type="InterPro" id="IPR003736">
    <property type="entry name" value="PAAI_dom"/>
</dbReference>
<evidence type="ECO:0000256" key="5">
    <source>
        <dbReference type="ARBA" id="ARBA00008324"/>
    </source>
</evidence>
<dbReference type="Gene3D" id="3.10.129.10">
    <property type="entry name" value="Hotdog Thioesterase"/>
    <property type="match status" value="1"/>
</dbReference>
<evidence type="ECO:0000256" key="12">
    <source>
        <dbReference type="ARBA" id="ARBA00023242"/>
    </source>
</evidence>
<dbReference type="InterPro" id="IPR029069">
    <property type="entry name" value="HotDog_dom_sf"/>
</dbReference>
<keyword evidence="26" id="KW-1185">Reference proteome</keyword>
<keyword evidence="6" id="KW-0963">Cytoplasm</keyword>
<dbReference type="GO" id="GO:0005634">
    <property type="term" value="C:nucleus"/>
    <property type="evidence" value="ECO:0007669"/>
    <property type="project" value="UniProtKB-SubCell"/>
</dbReference>
<dbReference type="InterPro" id="IPR039298">
    <property type="entry name" value="ACOT13"/>
</dbReference>
<dbReference type="GO" id="GO:0005829">
    <property type="term" value="C:cytosol"/>
    <property type="evidence" value="ECO:0007669"/>
    <property type="project" value="UniProtKB-SubCell"/>
</dbReference>
<keyword evidence="8" id="KW-0007">Acetylation</keyword>
<comment type="catalytic activity">
    <reaction evidence="15">
        <text>dodecanoyl-CoA + H2O = dodecanoate + CoA + H(+)</text>
        <dbReference type="Rhea" id="RHEA:30135"/>
        <dbReference type="ChEBI" id="CHEBI:15377"/>
        <dbReference type="ChEBI" id="CHEBI:15378"/>
        <dbReference type="ChEBI" id="CHEBI:18262"/>
        <dbReference type="ChEBI" id="CHEBI:57287"/>
        <dbReference type="ChEBI" id="CHEBI:57375"/>
    </reaction>
    <physiologicalReaction direction="left-to-right" evidence="15">
        <dbReference type="Rhea" id="RHEA:30136"/>
    </physiologicalReaction>
</comment>
<comment type="subunit">
    <text evidence="19">Homotetramer. Interacts with PCTP.</text>
</comment>
<evidence type="ECO:0000256" key="8">
    <source>
        <dbReference type="ARBA" id="ARBA00022990"/>
    </source>
</evidence>
<protein>
    <recommendedName>
        <fullName evidence="20">Acyl-coenzyme A thioesterase 13</fullName>
    </recommendedName>
    <alternativeName>
        <fullName evidence="22">Hotdog-fold thioesterase superfamily member 2</fullName>
    </alternativeName>
    <alternativeName>
        <fullName evidence="21">Palmitoyl-CoA hydrolase</fullName>
    </alternativeName>
    <alternativeName>
        <fullName evidence="23">Thioesterase superfamily member 2</fullName>
    </alternativeName>
</protein>
<organism evidence="25 26">
    <name type="scientific">Caenorhabditis bovis</name>
    <dbReference type="NCBI Taxonomy" id="2654633"/>
    <lineage>
        <taxon>Eukaryota</taxon>
        <taxon>Metazoa</taxon>
        <taxon>Ecdysozoa</taxon>
        <taxon>Nematoda</taxon>
        <taxon>Chromadorea</taxon>
        <taxon>Rhabditida</taxon>
        <taxon>Rhabditina</taxon>
        <taxon>Rhabditomorpha</taxon>
        <taxon>Rhabditoidea</taxon>
        <taxon>Rhabditidae</taxon>
        <taxon>Peloderinae</taxon>
        <taxon>Caenorhabditis</taxon>
    </lineage>
</organism>
<comment type="catalytic activity">
    <reaction evidence="16">
        <text>hexanoyl-CoA + H2O = hexanoate + CoA + H(+)</text>
        <dbReference type="Rhea" id="RHEA:40115"/>
        <dbReference type="ChEBI" id="CHEBI:15377"/>
        <dbReference type="ChEBI" id="CHEBI:15378"/>
        <dbReference type="ChEBI" id="CHEBI:17120"/>
        <dbReference type="ChEBI" id="CHEBI:57287"/>
        <dbReference type="ChEBI" id="CHEBI:62620"/>
    </reaction>
    <physiologicalReaction direction="left-to-right" evidence="16">
        <dbReference type="Rhea" id="RHEA:40116"/>
    </physiologicalReaction>
</comment>
<dbReference type="GO" id="GO:0005739">
    <property type="term" value="C:mitochondrion"/>
    <property type="evidence" value="ECO:0007669"/>
    <property type="project" value="UniProtKB-SubCell"/>
</dbReference>
<evidence type="ECO:0000256" key="19">
    <source>
        <dbReference type="ARBA" id="ARBA00064709"/>
    </source>
</evidence>
<evidence type="ECO:0000256" key="22">
    <source>
        <dbReference type="ARBA" id="ARBA00081533"/>
    </source>
</evidence>
<reference evidence="25 26" key="1">
    <citation type="submission" date="2020-04" db="EMBL/GenBank/DDBJ databases">
        <authorList>
            <person name="Laetsch R D."/>
            <person name="Stevens L."/>
            <person name="Kumar S."/>
            <person name="Blaxter L. M."/>
        </authorList>
    </citation>
    <scope>NUCLEOTIDE SEQUENCE [LARGE SCALE GENOMIC DNA]</scope>
</reference>
<comment type="function">
    <text evidence="18">Catalyzes the hydrolysis of acyl-CoAs into free fatty acids and coenzyme A (CoASH), regulating their respective intracellular levels. Has acyl-CoA thioesterase activity towards medium (C12) and long-chain (C18) fatty acyl-CoA substrates. Can also hydrolyze 3-hydroxyphenylacetyl-CoA and 3,4-dihydroxyphenylacetyl-CoA (in vitro). May play a role in controlling adaptive thermogenesis.</text>
</comment>
<accession>A0A8S1FDW5</accession>
<dbReference type="OrthoDB" id="46529at2759"/>
<evidence type="ECO:0000313" key="25">
    <source>
        <dbReference type="EMBL" id="CAB3411175.1"/>
    </source>
</evidence>
<keyword evidence="10" id="KW-0496">Mitochondrion</keyword>
<evidence type="ECO:0000256" key="1">
    <source>
        <dbReference type="ARBA" id="ARBA00004123"/>
    </source>
</evidence>
<comment type="catalytic activity">
    <reaction evidence="17">
        <text>a fatty acyl-CoA + H2O = a fatty acid + CoA + H(+)</text>
        <dbReference type="Rhea" id="RHEA:16781"/>
        <dbReference type="ChEBI" id="CHEBI:15377"/>
        <dbReference type="ChEBI" id="CHEBI:15378"/>
        <dbReference type="ChEBI" id="CHEBI:28868"/>
        <dbReference type="ChEBI" id="CHEBI:57287"/>
        <dbReference type="ChEBI" id="CHEBI:77636"/>
    </reaction>
    <physiologicalReaction direction="left-to-right" evidence="17">
        <dbReference type="Rhea" id="RHEA:16782"/>
    </physiologicalReaction>
</comment>
<evidence type="ECO:0000256" key="11">
    <source>
        <dbReference type="ARBA" id="ARBA00023212"/>
    </source>
</evidence>
<keyword evidence="12" id="KW-0539">Nucleus</keyword>
<dbReference type="SUPFAM" id="SSF54637">
    <property type="entry name" value="Thioesterase/thiol ester dehydrase-isomerase"/>
    <property type="match status" value="1"/>
</dbReference>
<evidence type="ECO:0000256" key="17">
    <source>
        <dbReference type="ARBA" id="ARBA00052976"/>
    </source>
</evidence>
<dbReference type="EMBL" id="CADEPM010000012">
    <property type="protein sequence ID" value="CAB3411175.1"/>
    <property type="molecule type" value="Genomic_DNA"/>
</dbReference>
<evidence type="ECO:0000256" key="21">
    <source>
        <dbReference type="ARBA" id="ARBA00075657"/>
    </source>
</evidence>
<dbReference type="Proteomes" id="UP000494206">
    <property type="component" value="Unassembled WGS sequence"/>
</dbReference>
<evidence type="ECO:0000256" key="7">
    <source>
        <dbReference type="ARBA" id="ARBA00022801"/>
    </source>
</evidence>
<dbReference type="CDD" id="cd03443">
    <property type="entry name" value="PaaI_thioesterase"/>
    <property type="match status" value="1"/>
</dbReference>
<keyword evidence="9" id="KW-0443">Lipid metabolism</keyword>
<evidence type="ECO:0000256" key="6">
    <source>
        <dbReference type="ARBA" id="ARBA00022490"/>
    </source>
</evidence>
<gene>
    <name evidence="25" type="ORF">CBOVIS_LOCUS12596</name>
</gene>
<evidence type="ECO:0000256" key="4">
    <source>
        <dbReference type="ARBA" id="ARBA00004514"/>
    </source>
</evidence>
<evidence type="ECO:0000256" key="23">
    <source>
        <dbReference type="ARBA" id="ARBA00083956"/>
    </source>
</evidence>
<comment type="catalytic activity">
    <reaction evidence="14">
        <text>decanoyl-CoA + H2O = decanoate + CoA + H(+)</text>
        <dbReference type="Rhea" id="RHEA:40059"/>
        <dbReference type="ChEBI" id="CHEBI:15377"/>
        <dbReference type="ChEBI" id="CHEBI:15378"/>
        <dbReference type="ChEBI" id="CHEBI:27689"/>
        <dbReference type="ChEBI" id="CHEBI:57287"/>
        <dbReference type="ChEBI" id="CHEBI:61430"/>
    </reaction>
    <physiologicalReaction direction="left-to-right" evidence="14">
        <dbReference type="Rhea" id="RHEA:40060"/>
    </physiologicalReaction>
</comment>
<dbReference type="NCBIfam" id="TIGR00369">
    <property type="entry name" value="unchar_dom_1"/>
    <property type="match status" value="1"/>
</dbReference>
<keyword evidence="7" id="KW-0378">Hydrolase</keyword>
<feature type="domain" description="Thioesterase" evidence="24">
    <location>
        <begin position="56"/>
        <end position="130"/>
    </location>
</feature>
<dbReference type="GO" id="GO:0006629">
    <property type="term" value="P:lipid metabolic process"/>
    <property type="evidence" value="ECO:0007669"/>
    <property type="project" value="UniProtKB-KW"/>
</dbReference>
<comment type="similarity">
    <text evidence="5">Belongs to the thioesterase PaaI family.</text>
</comment>
<evidence type="ECO:0000256" key="15">
    <source>
        <dbReference type="ARBA" id="ARBA00048074"/>
    </source>
</evidence>
<dbReference type="FunFam" id="3.10.129.10:FF:000021">
    <property type="entry name" value="Acyl-coenzyme A thioesterase 13"/>
    <property type="match status" value="1"/>
</dbReference>
<evidence type="ECO:0000256" key="9">
    <source>
        <dbReference type="ARBA" id="ARBA00023098"/>
    </source>
</evidence>
<comment type="subcellular location">
    <subcellularLocation>
        <location evidence="3">Cytoplasm</location>
        <location evidence="3">Cytoskeleton</location>
        <location evidence="3">Spindle</location>
    </subcellularLocation>
    <subcellularLocation>
        <location evidence="4">Cytoplasm</location>
        <location evidence="4">Cytosol</location>
    </subcellularLocation>
    <subcellularLocation>
        <location evidence="2">Mitochondrion</location>
    </subcellularLocation>
    <subcellularLocation>
        <location evidence="1">Nucleus</location>
    </subcellularLocation>
</comment>
<dbReference type="Pfam" id="PF03061">
    <property type="entry name" value="4HBT"/>
    <property type="match status" value="1"/>
</dbReference>
<dbReference type="GO" id="GO:0047617">
    <property type="term" value="F:fatty acyl-CoA hydrolase activity"/>
    <property type="evidence" value="ECO:0007669"/>
    <property type="project" value="InterPro"/>
</dbReference>
<proteinExistence type="inferred from homology"/>
<evidence type="ECO:0000256" key="18">
    <source>
        <dbReference type="ARBA" id="ARBA00058205"/>
    </source>
</evidence>
<keyword evidence="11" id="KW-0206">Cytoskeleton</keyword>
<dbReference type="AlphaFoldDB" id="A0A8S1FDW5"/>
<evidence type="ECO:0000256" key="16">
    <source>
        <dbReference type="ARBA" id="ARBA00050199"/>
    </source>
</evidence>
<name>A0A8S1FDW5_9PELO</name>
<evidence type="ECO:0000313" key="26">
    <source>
        <dbReference type="Proteomes" id="UP000494206"/>
    </source>
</evidence>
<evidence type="ECO:0000259" key="24">
    <source>
        <dbReference type="Pfam" id="PF03061"/>
    </source>
</evidence>
<dbReference type="PANTHER" id="PTHR21660">
    <property type="entry name" value="THIOESTERASE SUPERFAMILY MEMBER-RELATED"/>
    <property type="match status" value="1"/>
</dbReference>
<dbReference type="GO" id="GO:0005819">
    <property type="term" value="C:spindle"/>
    <property type="evidence" value="ECO:0007669"/>
    <property type="project" value="UniProtKB-SubCell"/>
</dbReference>
<evidence type="ECO:0000256" key="3">
    <source>
        <dbReference type="ARBA" id="ARBA00004186"/>
    </source>
</evidence>
<comment type="caution">
    <text evidence="25">The sequence shown here is derived from an EMBL/GenBank/DDBJ whole genome shotgun (WGS) entry which is preliminary data.</text>
</comment>